<dbReference type="AlphaFoldDB" id="A0A0F9FE69"/>
<name>A0A0F9FE69_9ZZZZ</name>
<proteinExistence type="predicted"/>
<sequence length="126" mass="13734">MGQLRRGITTLFAALVLAVSLAACSANQLAVSGGALDAMGNTFVTTANLYNKLHDAGKISDSSYRKWASFAKQFKVIYPAAVETWQGLEKNPGDSDEKQKFLEKVLAIKQTLLVFYAFALDNLEVQ</sequence>
<gene>
    <name evidence="1" type="ORF">LCGC14_2315820</name>
</gene>
<protein>
    <recommendedName>
        <fullName evidence="2">Imelysin-like domain-containing protein</fullName>
    </recommendedName>
</protein>
<dbReference type="EMBL" id="LAZR01032968">
    <property type="protein sequence ID" value="KKL49407.1"/>
    <property type="molecule type" value="Genomic_DNA"/>
</dbReference>
<reference evidence="1" key="1">
    <citation type="journal article" date="2015" name="Nature">
        <title>Complex archaea that bridge the gap between prokaryotes and eukaryotes.</title>
        <authorList>
            <person name="Spang A."/>
            <person name="Saw J.H."/>
            <person name="Jorgensen S.L."/>
            <person name="Zaremba-Niedzwiedzka K."/>
            <person name="Martijn J."/>
            <person name="Lind A.E."/>
            <person name="van Eijk R."/>
            <person name="Schleper C."/>
            <person name="Guy L."/>
            <person name="Ettema T.J."/>
        </authorList>
    </citation>
    <scope>NUCLEOTIDE SEQUENCE</scope>
</reference>
<accession>A0A0F9FE69</accession>
<dbReference type="PROSITE" id="PS51257">
    <property type="entry name" value="PROKAR_LIPOPROTEIN"/>
    <property type="match status" value="1"/>
</dbReference>
<organism evidence="1">
    <name type="scientific">marine sediment metagenome</name>
    <dbReference type="NCBI Taxonomy" id="412755"/>
    <lineage>
        <taxon>unclassified sequences</taxon>
        <taxon>metagenomes</taxon>
        <taxon>ecological metagenomes</taxon>
    </lineage>
</organism>
<evidence type="ECO:0000313" key="1">
    <source>
        <dbReference type="EMBL" id="KKL49407.1"/>
    </source>
</evidence>
<comment type="caution">
    <text evidence="1">The sequence shown here is derived from an EMBL/GenBank/DDBJ whole genome shotgun (WGS) entry which is preliminary data.</text>
</comment>
<evidence type="ECO:0008006" key="2">
    <source>
        <dbReference type="Google" id="ProtNLM"/>
    </source>
</evidence>